<comment type="catalytic activity">
    <reaction evidence="4">
        <text>S-adenosyl-L-homocysteine + H2O + H(+) = S-inosyl-L-homocysteine + NH4(+)</text>
        <dbReference type="Rhea" id="RHEA:20716"/>
        <dbReference type="ChEBI" id="CHEBI:15377"/>
        <dbReference type="ChEBI" id="CHEBI:15378"/>
        <dbReference type="ChEBI" id="CHEBI:28938"/>
        <dbReference type="ChEBI" id="CHEBI:57856"/>
        <dbReference type="ChEBI" id="CHEBI:57985"/>
        <dbReference type="EC" id="3.5.4.28"/>
    </reaction>
</comment>
<dbReference type="CDD" id="cd01298">
    <property type="entry name" value="ATZ_TRZ_like"/>
    <property type="match status" value="1"/>
</dbReference>
<dbReference type="HAMAP" id="MF_01281">
    <property type="entry name" value="MTA_SAH_deamin"/>
    <property type="match status" value="1"/>
</dbReference>
<dbReference type="InterPro" id="IPR011059">
    <property type="entry name" value="Metal-dep_hydrolase_composite"/>
</dbReference>
<dbReference type="GO" id="GO:0050270">
    <property type="term" value="F:S-adenosylhomocysteine deaminase activity"/>
    <property type="evidence" value="ECO:0007669"/>
    <property type="project" value="UniProtKB-EC"/>
</dbReference>
<proteinExistence type="inferred from homology"/>
<keyword evidence="1 4" id="KW-0479">Metal-binding</keyword>
<dbReference type="FunFam" id="3.20.20.140:FF:000014">
    <property type="entry name" value="5-methylthioadenosine/S-adenosylhomocysteine deaminase"/>
    <property type="match status" value="1"/>
</dbReference>
<comment type="catalytic activity">
    <reaction evidence="4">
        <text>adenosine + H2O + H(+) = inosine + NH4(+)</text>
        <dbReference type="Rhea" id="RHEA:24408"/>
        <dbReference type="ChEBI" id="CHEBI:15377"/>
        <dbReference type="ChEBI" id="CHEBI:15378"/>
        <dbReference type="ChEBI" id="CHEBI:16335"/>
        <dbReference type="ChEBI" id="CHEBI:17596"/>
        <dbReference type="ChEBI" id="CHEBI:28938"/>
        <dbReference type="EC" id="3.5.4.4"/>
    </reaction>
</comment>
<dbReference type="EC" id="3.5.4.41" evidence="4"/>
<evidence type="ECO:0000313" key="9">
    <source>
        <dbReference type="Proteomes" id="UP000183442"/>
    </source>
</evidence>
<dbReference type="GO" id="GO:0046872">
    <property type="term" value="F:metal ion binding"/>
    <property type="evidence" value="ECO:0007669"/>
    <property type="project" value="UniProtKB-KW"/>
</dbReference>
<dbReference type="EMBL" id="FOTL01000006">
    <property type="protein sequence ID" value="SFL32057.1"/>
    <property type="molecule type" value="Genomic_DNA"/>
</dbReference>
<dbReference type="STRING" id="294671.YLM1_1589"/>
<evidence type="ECO:0000256" key="3">
    <source>
        <dbReference type="ARBA" id="ARBA00022833"/>
    </source>
</evidence>
<feature type="binding site" evidence="4">
    <location>
        <position position="96"/>
    </location>
    <ligand>
        <name>substrate</name>
    </ligand>
</feature>
<accession>A0A126R272</accession>
<comment type="function">
    <text evidence="4">Catalyzes the deamination of three SAM-derived enzymatic products, namely 5'-deoxyadenosine, S-adenosyl-L-homocysteine, and 5'-methylthioadenosine, to produce the inosine analogs. Can also deaminate adenosine. The preferred substrate for this enzyme is 5'-deoxyadenosine, but all these substrates are efficiently deaminated. Likely functions in a S-adenosyl-L-methionine (SAM) recycling pathway from S-adenosyl-L-homocysteine (SAH) produced from SAM-dependent methylation reactions. May also be involved in the recycling of 5'-deoxyadenosine, whereupon the 5'-deoxyribose moiety of 5'-deoxyinosine is further metabolized to deoxyhexoses used for the biosynthesis of aromatic amino acids in methanogens.</text>
</comment>
<evidence type="ECO:0000256" key="2">
    <source>
        <dbReference type="ARBA" id="ARBA00022801"/>
    </source>
</evidence>
<sequence>MESQNILIKNAKILNPLGNGKTEEKNADVLIVEDKISEINKEIEESNAEKIIDASDKILMPGLVNTHTHISMSLLRGIADDLELDSWLNDYIWPMEAHLNREYCYIGALLGASEMIKSGTTCFSDMYFYMDGVAQAVEEIGMRAVLSYGMIDFGIKEKRENEFKENISLIKNHNNTADGRITTMFGPHSSYTASVELLERVRKEADRYNVGIHIHMNETMKEINDSKEAHENKRPFELLDSIGFLNSDVVAAHCVWLDEKEINLIKNNDVKVSHNPCSNMKLASGVAPIGELLKENICVSLGTDGASSNNNLDVFDEMKFAALLQKVHTLNPKLANADEVINMASYNGAKALNIDAGAIEVGKKADLILLDTKHPNMTPQSNTLSSNLVYSANGSNVDTTICNGKILMEGRKLLTVDEEHILSEAKRAIIEMKELKEAESE</sequence>
<feature type="binding site" evidence="4">
    <location>
        <position position="67"/>
    </location>
    <ligand>
        <name>Zn(2+)</name>
        <dbReference type="ChEBI" id="CHEBI:29105"/>
    </ligand>
</feature>
<dbReference type="EC" id="3.5.4.28" evidence="4"/>
<dbReference type="RefSeq" id="WP_067148256.1">
    <property type="nucleotide sequence ID" value="NZ_CP014265.1"/>
</dbReference>
<dbReference type="EC" id="3.5.4.31" evidence="4"/>
<dbReference type="Proteomes" id="UP000066376">
    <property type="component" value="Chromosome"/>
</dbReference>
<comment type="subunit">
    <text evidence="4">Homotetramer.</text>
</comment>
<dbReference type="PATRIC" id="fig|294671.3.peg.1653"/>
<keyword evidence="2 4" id="KW-0378">Hydrolase</keyword>
<keyword evidence="3 4" id="KW-0862">Zinc</keyword>
<name>A0A126R272_METOL</name>
<dbReference type="InterPro" id="IPR032466">
    <property type="entry name" value="Metal_Hydrolase"/>
</dbReference>
<dbReference type="InterPro" id="IPR006680">
    <property type="entry name" value="Amidohydro-rel"/>
</dbReference>
<feature type="binding site" evidence="4">
    <location>
        <position position="304"/>
    </location>
    <ligand>
        <name>substrate</name>
    </ligand>
</feature>
<comment type="similarity">
    <text evidence="4">Belongs to the metallo-dependent hydrolases superfamily. MTA/SAH deaminase family.</text>
</comment>
<evidence type="ECO:0000256" key="4">
    <source>
        <dbReference type="HAMAP-Rule" id="MF_01281"/>
    </source>
</evidence>
<comment type="catalytic activity">
    <reaction evidence="4">
        <text>S-methyl-5'-thioadenosine + H2O + H(+) = S-methyl-5'-thioinosine + NH4(+)</text>
        <dbReference type="Rhea" id="RHEA:25025"/>
        <dbReference type="ChEBI" id="CHEBI:15377"/>
        <dbReference type="ChEBI" id="CHEBI:15378"/>
        <dbReference type="ChEBI" id="CHEBI:17509"/>
        <dbReference type="ChEBI" id="CHEBI:28938"/>
        <dbReference type="ChEBI" id="CHEBI:48595"/>
        <dbReference type="EC" id="3.5.4.31"/>
    </reaction>
</comment>
<dbReference type="UniPathway" id="UPA00315"/>
<dbReference type="Proteomes" id="UP000183442">
    <property type="component" value="Unassembled WGS sequence"/>
</dbReference>
<dbReference type="OrthoDB" id="372084at2157"/>
<dbReference type="InterPro" id="IPR023512">
    <property type="entry name" value="Deaminase_MtaD/DadD"/>
</dbReference>
<dbReference type="GO" id="GO:0004000">
    <property type="term" value="F:adenosine deaminase activity"/>
    <property type="evidence" value="ECO:0007669"/>
    <property type="project" value="UniProtKB-UniRule"/>
</dbReference>
<reference evidence="8" key="2">
    <citation type="submission" date="2016-02" db="EMBL/GenBank/DDBJ databases">
        <title>The draft genome sequence of the rumen methanogen Methanobrevibacter olleyae YLM1.</title>
        <authorList>
            <consortium name="New Zealand Agricultural Greenhouse Gas Research Centre/Pastoral Greenhouse Gas Research Consortium"/>
            <person name="Kelly W.J."/>
            <person name="Li D."/>
            <person name="Lambie S.C."/>
            <person name="Attwood G.T."/>
            <person name="Altermann E."/>
            <person name="Leahy S.C."/>
        </authorList>
    </citation>
    <scope>NUCLEOTIDE SEQUENCE [LARGE SCALE GENOMIC DNA]</scope>
    <source>
        <strain evidence="8">YLM1</strain>
    </source>
</reference>
<dbReference type="GO" id="GO:0090613">
    <property type="term" value="F:5'-deoxyadenosine deaminase activity"/>
    <property type="evidence" value="ECO:0007669"/>
    <property type="project" value="UniProtKB-UniRule"/>
</dbReference>
<comment type="cofactor">
    <cofactor evidence="4">
        <name>Zn(2+)</name>
        <dbReference type="ChEBI" id="CHEBI:29105"/>
    </cofactor>
    <text evidence="4">Binds 1 zinc ion per subunit.</text>
</comment>
<comment type="pathway">
    <text evidence="4">Amino-acid biosynthesis; S-adenosyl-L-methionine biosynthesis.</text>
</comment>
<evidence type="ECO:0000313" key="7">
    <source>
        <dbReference type="EMBL" id="SFL32057.1"/>
    </source>
</evidence>
<comment type="catalytic activity">
    <reaction evidence="4">
        <text>5'-deoxyadenosine + H2O + H(+) = 5'-deoxyinosine + NH4(+)</text>
        <dbReference type="Rhea" id="RHEA:42892"/>
        <dbReference type="ChEBI" id="CHEBI:15377"/>
        <dbReference type="ChEBI" id="CHEBI:15378"/>
        <dbReference type="ChEBI" id="CHEBI:17319"/>
        <dbReference type="ChEBI" id="CHEBI:28938"/>
        <dbReference type="ChEBI" id="CHEBI:82775"/>
        <dbReference type="EC" id="3.5.4.41"/>
    </reaction>
</comment>
<evidence type="ECO:0000313" key="6">
    <source>
        <dbReference type="EMBL" id="AMK16144.1"/>
    </source>
</evidence>
<dbReference type="AlphaFoldDB" id="A0A126R272"/>
<feature type="binding site" evidence="4">
    <location>
        <position position="69"/>
    </location>
    <ligand>
        <name>Zn(2+)</name>
        <dbReference type="ChEBI" id="CHEBI:29105"/>
    </ligand>
</feature>
<comment type="caution">
    <text evidence="4">Lacks conserved residue(s) required for the propagation of feature annotation.</text>
</comment>
<dbReference type="GeneID" id="28489907"/>
<organism evidence="6 8">
    <name type="scientific">Methanobrevibacter olleyae</name>
    <dbReference type="NCBI Taxonomy" id="294671"/>
    <lineage>
        <taxon>Archaea</taxon>
        <taxon>Methanobacteriati</taxon>
        <taxon>Methanobacteriota</taxon>
        <taxon>Methanomada group</taxon>
        <taxon>Methanobacteria</taxon>
        <taxon>Methanobacteriales</taxon>
        <taxon>Methanobacteriaceae</taxon>
        <taxon>Methanobrevibacter</taxon>
    </lineage>
</organism>
<dbReference type="KEGG" id="mol:YLM1_1589"/>
<reference evidence="7" key="3">
    <citation type="submission" date="2016-10" db="EMBL/GenBank/DDBJ databases">
        <authorList>
            <person name="de Groot N.N."/>
        </authorList>
    </citation>
    <scope>NUCLEOTIDE SEQUENCE [LARGE SCALE GENOMIC DNA]</scope>
    <source>
        <strain evidence="7">DSM 16632</strain>
    </source>
</reference>
<reference evidence="6 8" key="1">
    <citation type="journal article" date="2016" name="Genome Announc.">
        <title>Draft Genome Sequence of the Rumen Methanogen Methanobrevibacter olleyae YLM1.</title>
        <authorList>
            <person name="Kelly W.J."/>
            <person name="Li D."/>
            <person name="Lambie S.C."/>
            <person name="Cox F."/>
            <person name="Attwood G.T."/>
            <person name="Altermann E."/>
            <person name="Leahy S.C."/>
        </authorList>
    </citation>
    <scope>NUCLEOTIDE SEQUENCE [LARGE SCALE GENOMIC DNA]</scope>
    <source>
        <strain evidence="6 8">YLM1</strain>
    </source>
</reference>
<dbReference type="InterPro" id="IPR050287">
    <property type="entry name" value="MTA/SAH_deaminase"/>
</dbReference>
<evidence type="ECO:0000256" key="1">
    <source>
        <dbReference type="ARBA" id="ARBA00022723"/>
    </source>
</evidence>
<dbReference type="Gene3D" id="2.30.40.10">
    <property type="entry name" value="Urease, subunit C, domain 1"/>
    <property type="match status" value="1"/>
</dbReference>
<evidence type="ECO:0000313" key="8">
    <source>
        <dbReference type="Proteomes" id="UP000066376"/>
    </source>
</evidence>
<dbReference type="Gene3D" id="3.20.20.140">
    <property type="entry name" value="Metal-dependent hydrolases"/>
    <property type="match status" value="1"/>
</dbReference>
<feature type="binding site" evidence="4">
    <location>
        <position position="304"/>
    </location>
    <ligand>
        <name>Zn(2+)</name>
        <dbReference type="ChEBI" id="CHEBI:29105"/>
    </ligand>
</feature>
<comment type="miscellaneous">
    <text evidence="4">SAH is a product of SAM methyltransferases and is known to be a feedback inhibitor of these enzymes. As a result of this inhibition, organisms have evolved efficient enzymes to metabolize SAH via different pathways. The pathway found in methanogens differs from the canonical pathway, it uses the deamination of S-adenosyl-L-homocysteine to form S-inosyl-L-homocysteine for the regeneration of SAM from S-adenosyl-L-homocysteine. 5'-deoxyadenosine is a radical SAM enzyme reaction product which strongly inhibits radical SAM enzymes. A pathway for removing this product must be present in methanogens where the MTA/SAH nucleosidase which normally metabolizes this compound is absent.</text>
</comment>
<gene>
    <name evidence="4" type="primary">dadD</name>
    <name evidence="7" type="ORF">SAMN02910297_00563</name>
    <name evidence="6" type="ORF">YLM1_1589</name>
</gene>
<keyword evidence="8" id="KW-1185">Reference proteome</keyword>
<dbReference type="SUPFAM" id="SSF51338">
    <property type="entry name" value="Composite domain of metallo-dependent hydrolases"/>
    <property type="match status" value="1"/>
</dbReference>
<dbReference type="PANTHER" id="PTHR43794:SF11">
    <property type="entry name" value="AMIDOHYDROLASE-RELATED DOMAIN-CONTAINING PROTEIN"/>
    <property type="match status" value="1"/>
</dbReference>
<feature type="binding site" evidence="4">
    <location>
        <position position="188"/>
    </location>
    <ligand>
        <name>substrate</name>
    </ligand>
</feature>
<reference evidence="9" key="4">
    <citation type="submission" date="2016-10" db="EMBL/GenBank/DDBJ databases">
        <authorList>
            <person name="Varghese N."/>
        </authorList>
    </citation>
    <scope>NUCLEOTIDE SEQUENCE [LARGE SCALE GENOMIC DNA]</scope>
    <source>
        <strain evidence="9">DSM 16632</strain>
    </source>
</reference>
<dbReference type="EC" id="3.5.4.4" evidence="4"/>
<dbReference type="GO" id="GO:0006556">
    <property type="term" value="P:S-adenosylmethionine biosynthetic process"/>
    <property type="evidence" value="ECO:0007669"/>
    <property type="project" value="UniProtKB-UniRule"/>
</dbReference>
<evidence type="ECO:0000259" key="5">
    <source>
        <dbReference type="Pfam" id="PF01979"/>
    </source>
</evidence>
<feature type="binding site" evidence="4">
    <location>
        <position position="215"/>
    </location>
    <ligand>
        <name>Zn(2+)</name>
        <dbReference type="ChEBI" id="CHEBI:29105"/>
    </ligand>
</feature>
<protein>
    <recommendedName>
        <fullName evidence="4">5'-deoxyadenosine deaminase</fullName>
        <shortName evidence="4">5'-dA deaminase</shortName>
        <ecNumber evidence="4">3.5.4.41</ecNumber>
    </recommendedName>
    <alternativeName>
        <fullName evidence="4">5'-methylthioadenosine deaminase</fullName>
        <shortName evidence="4">MTA deaminase</shortName>
        <ecNumber evidence="4">3.5.4.31</ecNumber>
    </alternativeName>
    <alternativeName>
        <fullName evidence="4">Adenosine deaminase</fullName>
        <ecNumber evidence="4">3.5.4.4</ecNumber>
    </alternativeName>
    <alternativeName>
        <fullName evidence="4">S-adenosylhomocysteine deaminase</fullName>
        <shortName evidence="4">SAH deaminase</shortName>
        <ecNumber evidence="4">3.5.4.28</ecNumber>
    </alternativeName>
</protein>
<dbReference type="Pfam" id="PF01979">
    <property type="entry name" value="Amidohydro_1"/>
    <property type="match status" value="1"/>
</dbReference>
<feature type="binding site" evidence="4">
    <location>
        <position position="218"/>
    </location>
    <ligand>
        <name>substrate</name>
    </ligand>
</feature>
<dbReference type="GO" id="GO:0090614">
    <property type="term" value="F:5'-methylthioadenosine deaminase activity"/>
    <property type="evidence" value="ECO:0007669"/>
    <property type="project" value="UniProtKB-EC"/>
</dbReference>
<feature type="domain" description="Amidohydrolase-related" evidence="5">
    <location>
        <begin position="58"/>
        <end position="407"/>
    </location>
</feature>
<dbReference type="SUPFAM" id="SSF51556">
    <property type="entry name" value="Metallo-dependent hydrolases"/>
    <property type="match status" value="1"/>
</dbReference>
<dbReference type="PANTHER" id="PTHR43794">
    <property type="entry name" value="AMINOHYDROLASE SSNA-RELATED"/>
    <property type="match status" value="1"/>
</dbReference>
<dbReference type="EMBL" id="CP014265">
    <property type="protein sequence ID" value="AMK16144.1"/>
    <property type="molecule type" value="Genomic_DNA"/>
</dbReference>